<dbReference type="Gene3D" id="3.30.50.10">
    <property type="entry name" value="Erythroid Transcription Factor GATA-1, subunit A"/>
    <property type="match status" value="1"/>
</dbReference>
<proteinExistence type="predicted"/>
<accession>A0ABD2Z9N2</accession>
<keyword evidence="1" id="KW-0805">Transcription regulation</keyword>
<dbReference type="InterPro" id="IPR013088">
    <property type="entry name" value="Znf_NHR/GATA"/>
</dbReference>
<evidence type="ECO:0000256" key="2">
    <source>
        <dbReference type="ARBA" id="ARBA00023125"/>
    </source>
</evidence>
<feature type="region of interest" description="Disordered" evidence="5">
    <location>
        <begin position="211"/>
        <end position="242"/>
    </location>
</feature>
<dbReference type="InterPro" id="IPR000679">
    <property type="entry name" value="Znf_GATA"/>
</dbReference>
<dbReference type="EMBL" id="JBJUIK010000010">
    <property type="protein sequence ID" value="KAL3516163.1"/>
    <property type="molecule type" value="Genomic_DNA"/>
</dbReference>
<gene>
    <name evidence="7" type="ORF">ACH5RR_023065</name>
</gene>
<evidence type="ECO:0000313" key="8">
    <source>
        <dbReference type="Proteomes" id="UP001630127"/>
    </source>
</evidence>
<feature type="compositionally biased region" description="Low complexity" evidence="5">
    <location>
        <begin position="211"/>
        <end position="235"/>
    </location>
</feature>
<evidence type="ECO:0000313" key="7">
    <source>
        <dbReference type="EMBL" id="KAL3516163.1"/>
    </source>
</evidence>
<organism evidence="7 8">
    <name type="scientific">Cinchona calisaya</name>
    <dbReference type="NCBI Taxonomy" id="153742"/>
    <lineage>
        <taxon>Eukaryota</taxon>
        <taxon>Viridiplantae</taxon>
        <taxon>Streptophyta</taxon>
        <taxon>Embryophyta</taxon>
        <taxon>Tracheophyta</taxon>
        <taxon>Spermatophyta</taxon>
        <taxon>Magnoliopsida</taxon>
        <taxon>eudicotyledons</taxon>
        <taxon>Gunneridae</taxon>
        <taxon>Pentapetalae</taxon>
        <taxon>asterids</taxon>
        <taxon>lamiids</taxon>
        <taxon>Gentianales</taxon>
        <taxon>Rubiaceae</taxon>
        <taxon>Cinchonoideae</taxon>
        <taxon>Cinchoneae</taxon>
        <taxon>Cinchona</taxon>
    </lineage>
</organism>
<dbReference type="SMART" id="SM00401">
    <property type="entry name" value="ZnF_GATA"/>
    <property type="match status" value="1"/>
</dbReference>
<dbReference type="Pfam" id="PF00320">
    <property type="entry name" value="GATA"/>
    <property type="match status" value="1"/>
</dbReference>
<keyword evidence="4" id="KW-0862">Zinc</keyword>
<comment type="caution">
    <text evidence="7">The sequence shown here is derived from an EMBL/GenBank/DDBJ whole genome shotgun (WGS) entry which is preliminary data.</text>
</comment>
<dbReference type="Proteomes" id="UP001630127">
    <property type="component" value="Unassembled WGS sequence"/>
</dbReference>
<dbReference type="InterPro" id="IPR044589">
    <property type="entry name" value="GATA26/27"/>
</dbReference>
<dbReference type="PANTHER" id="PTHR46855">
    <property type="entry name" value="OSJNBB0038F03.10 PROTEIN"/>
    <property type="match status" value="1"/>
</dbReference>
<dbReference type="GO" id="GO:0003677">
    <property type="term" value="F:DNA binding"/>
    <property type="evidence" value="ECO:0007669"/>
    <property type="project" value="UniProtKB-KW"/>
</dbReference>
<name>A0ABD2Z9N2_9GENT</name>
<keyword evidence="4" id="KW-0863">Zinc-finger</keyword>
<feature type="domain" description="GATA-type" evidence="6">
    <location>
        <begin position="18"/>
        <end position="68"/>
    </location>
</feature>
<dbReference type="PROSITE" id="PS00344">
    <property type="entry name" value="GATA_ZN_FINGER_1"/>
    <property type="match status" value="1"/>
</dbReference>
<reference evidence="7 8" key="1">
    <citation type="submission" date="2024-11" db="EMBL/GenBank/DDBJ databases">
        <title>A near-complete genome assembly of Cinchona calisaya.</title>
        <authorList>
            <person name="Lian D.C."/>
            <person name="Zhao X.W."/>
            <person name="Wei L."/>
        </authorList>
    </citation>
    <scope>NUCLEOTIDE SEQUENCE [LARGE SCALE GENOMIC DNA]</scope>
    <source>
        <tissue evidence="7">Nenye</tissue>
    </source>
</reference>
<keyword evidence="4" id="KW-0479">Metal-binding</keyword>
<evidence type="ECO:0000256" key="4">
    <source>
        <dbReference type="PROSITE-ProRule" id="PRU00094"/>
    </source>
</evidence>
<sequence length="242" mass="26609">MSENAINCFGLMGREGPCFHCGVEHTPLWRSGPPEKPVLCNACGSRWRTRGTLEDYIPKRANKDIQNNPSNKSPSKLNEQAPMFESNHNFVGHDHQSPTILGDGTSNATSSAIGATISNNFSTQMQNMEAEAAVQLPVWVNNNVSKKKRSTLDQRIISPTERLHQQLCHALEDPKATKESNDDEDVLIFERINHYIPENEIGLGCMLLKSPASPTKISSSSKSPPDLLKSPGSPSKHSKRGP</sequence>
<keyword evidence="8" id="KW-1185">Reference proteome</keyword>
<keyword evidence="2" id="KW-0238">DNA-binding</keyword>
<evidence type="ECO:0000256" key="3">
    <source>
        <dbReference type="ARBA" id="ARBA00023163"/>
    </source>
</evidence>
<dbReference type="PROSITE" id="PS50114">
    <property type="entry name" value="GATA_ZN_FINGER_2"/>
    <property type="match status" value="1"/>
</dbReference>
<evidence type="ECO:0000256" key="1">
    <source>
        <dbReference type="ARBA" id="ARBA00023015"/>
    </source>
</evidence>
<keyword evidence="3" id="KW-0804">Transcription</keyword>
<dbReference type="CDD" id="cd00202">
    <property type="entry name" value="ZnF_GATA"/>
    <property type="match status" value="1"/>
</dbReference>
<dbReference type="PANTHER" id="PTHR46855:SF11">
    <property type="entry name" value="GATA TRANSCRIPTION FACTOR 26-LIKE"/>
    <property type="match status" value="1"/>
</dbReference>
<dbReference type="GO" id="GO:0008270">
    <property type="term" value="F:zinc ion binding"/>
    <property type="evidence" value="ECO:0007669"/>
    <property type="project" value="UniProtKB-KW"/>
</dbReference>
<protein>
    <recommendedName>
        <fullName evidence="6">GATA-type domain-containing protein</fullName>
    </recommendedName>
</protein>
<evidence type="ECO:0000259" key="6">
    <source>
        <dbReference type="PROSITE" id="PS50114"/>
    </source>
</evidence>
<dbReference type="SUPFAM" id="SSF57716">
    <property type="entry name" value="Glucocorticoid receptor-like (DNA-binding domain)"/>
    <property type="match status" value="1"/>
</dbReference>
<dbReference type="AlphaFoldDB" id="A0ABD2Z9N2"/>
<evidence type="ECO:0000256" key="5">
    <source>
        <dbReference type="SAM" id="MobiDB-lite"/>
    </source>
</evidence>